<sequence length="136" mass="15646">MYCWEGQDIDEEEIDIETILKRYQQQIKESSSTSTTGKGKEKINQLRLRSDIVYQAKCTMHQLMLYWLQDNDFSGKLLDTICDLDLSLNENQLTVLIPQGLVNLNLTMLDLSDNMLISLIPKYKVANAIYSSISFS</sequence>
<proteinExistence type="predicted"/>
<dbReference type="Gene3D" id="3.80.10.10">
    <property type="entry name" value="Ribonuclease Inhibitor"/>
    <property type="match status" value="1"/>
</dbReference>
<gene>
    <name evidence="1" type="ORF">H5410_028363</name>
</gene>
<dbReference type="Pfam" id="PF00560">
    <property type="entry name" value="LRR_1"/>
    <property type="match status" value="1"/>
</dbReference>
<dbReference type="SUPFAM" id="SSF52058">
    <property type="entry name" value="L domain-like"/>
    <property type="match status" value="1"/>
</dbReference>
<name>A0A9J5Z4Q7_SOLCO</name>
<evidence type="ECO:0000313" key="2">
    <source>
        <dbReference type="Proteomes" id="UP000824120"/>
    </source>
</evidence>
<dbReference type="Proteomes" id="UP000824120">
    <property type="component" value="Chromosome 5"/>
</dbReference>
<evidence type="ECO:0000313" key="1">
    <source>
        <dbReference type="EMBL" id="KAG5606871.1"/>
    </source>
</evidence>
<dbReference type="InterPro" id="IPR032675">
    <property type="entry name" value="LRR_dom_sf"/>
</dbReference>
<dbReference type="EMBL" id="JACXVP010000005">
    <property type="protein sequence ID" value="KAG5606871.1"/>
    <property type="molecule type" value="Genomic_DNA"/>
</dbReference>
<reference evidence="1 2" key="1">
    <citation type="submission" date="2020-09" db="EMBL/GenBank/DDBJ databases">
        <title>De no assembly of potato wild relative species, Solanum commersonii.</title>
        <authorList>
            <person name="Cho K."/>
        </authorList>
    </citation>
    <scope>NUCLEOTIDE SEQUENCE [LARGE SCALE GENOMIC DNA]</scope>
    <source>
        <strain evidence="1">LZ3.2</strain>
        <tissue evidence="1">Leaf</tissue>
    </source>
</reference>
<keyword evidence="2" id="KW-1185">Reference proteome</keyword>
<dbReference type="AlphaFoldDB" id="A0A9J5Z4Q7"/>
<dbReference type="InterPro" id="IPR001611">
    <property type="entry name" value="Leu-rich_rpt"/>
</dbReference>
<organism evidence="1 2">
    <name type="scientific">Solanum commersonii</name>
    <name type="common">Commerson's wild potato</name>
    <name type="synonym">Commerson's nightshade</name>
    <dbReference type="NCBI Taxonomy" id="4109"/>
    <lineage>
        <taxon>Eukaryota</taxon>
        <taxon>Viridiplantae</taxon>
        <taxon>Streptophyta</taxon>
        <taxon>Embryophyta</taxon>
        <taxon>Tracheophyta</taxon>
        <taxon>Spermatophyta</taxon>
        <taxon>Magnoliopsida</taxon>
        <taxon>eudicotyledons</taxon>
        <taxon>Gunneridae</taxon>
        <taxon>Pentapetalae</taxon>
        <taxon>asterids</taxon>
        <taxon>lamiids</taxon>
        <taxon>Solanales</taxon>
        <taxon>Solanaceae</taxon>
        <taxon>Solanoideae</taxon>
        <taxon>Solaneae</taxon>
        <taxon>Solanum</taxon>
    </lineage>
</organism>
<comment type="caution">
    <text evidence="1">The sequence shown here is derived from an EMBL/GenBank/DDBJ whole genome shotgun (WGS) entry which is preliminary data.</text>
</comment>
<protein>
    <submittedName>
        <fullName evidence="1">Uncharacterized protein</fullName>
    </submittedName>
</protein>
<accession>A0A9J5Z4Q7</accession>